<evidence type="ECO:0000313" key="9">
    <source>
        <dbReference type="EMBL" id="PZW50846.1"/>
    </source>
</evidence>
<dbReference type="Gene3D" id="1.10.3720.10">
    <property type="entry name" value="MetI-like"/>
    <property type="match status" value="1"/>
</dbReference>
<dbReference type="PANTHER" id="PTHR43163:SF6">
    <property type="entry name" value="DIPEPTIDE TRANSPORT SYSTEM PERMEASE PROTEIN DPPB-RELATED"/>
    <property type="match status" value="1"/>
</dbReference>
<evidence type="ECO:0000259" key="8">
    <source>
        <dbReference type="PROSITE" id="PS50928"/>
    </source>
</evidence>
<keyword evidence="10" id="KW-1185">Reference proteome</keyword>
<dbReference type="Pfam" id="PF00528">
    <property type="entry name" value="BPD_transp_1"/>
    <property type="match status" value="1"/>
</dbReference>
<protein>
    <submittedName>
        <fullName evidence="9">Peptide/nickel transport system permease protein</fullName>
    </submittedName>
</protein>
<feature type="transmembrane region" description="Helical" evidence="7">
    <location>
        <begin position="134"/>
        <end position="155"/>
    </location>
</feature>
<dbReference type="PANTHER" id="PTHR43163">
    <property type="entry name" value="DIPEPTIDE TRANSPORT SYSTEM PERMEASE PROTEIN DPPB-RELATED"/>
    <property type="match status" value="1"/>
</dbReference>
<feature type="transmembrane region" description="Helical" evidence="7">
    <location>
        <begin position="101"/>
        <end position="122"/>
    </location>
</feature>
<dbReference type="CDD" id="cd06261">
    <property type="entry name" value="TM_PBP2"/>
    <property type="match status" value="1"/>
</dbReference>
<proteinExistence type="inferred from homology"/>
<feature type="transmembrane region" description="Helical" evidence="7">
    <location>
        <begin position="202"/>
        <end position="221"/>
    </location>
</feature>
<keyword evidence="4 7" id="KW-0812">Transmembrane</keyword>
<dbReference type="InterPro" id="IPR045621">
    <property type="entry name" value="BPD_transp_1_N"/>
</dbReference>
<evidence type="ECO:0000256" key="1">
    <source>
        <dbReference type="ARBA" id="ARBA00004651"/>
    </source>
</evidence>
<dbReference type="EMBL" id="QKYU01000001">
    <property type="protein sequence ID" value="PZW50846.1"/>
    <property type="molecule type" value="Genomic_DNA"/>
</dbReference>
<dbReference type="Proteomes" id="UP000249688">
    <property type="component" value="Unassembled WGS sequence"/>
</dbReference>
<keyword evidence="6 7" id="KW-0472">Membrane</keyword>
<dbReference type="SUPFAM" id="SSF161098">
    <property type="entry name" value="MetI-like"/>
    <property type="match status" value="1"/>
</dbReference>
<feature type="domain" description="ABC transmembrane type-1" evidence="8">
    <location>
        <begin position="95"/>
        <end position="321"/>
    </location>
</feature>
<dbReference type="GO" id="GO:0005886">
    <property type="term" value="C:plasma membrane"/>
    <property type="evidence" value="ECO:0007669"/>
    <property type="project" value="UniProtKB-SubCell"/>
</dbReference>
<evidence type="ECO:0000256" key="5">
    <source>
        <dbReference type="ARBA" id="ARBA00022989"/>
    </source>
</evidence>
<dbReference type="GO" id="GO:0071916">
    <property type="term" value="F:dipeptide transmembrane transporter activity"/>
    <property type="evidence" value="ECO:0007669"/>
    <property type="project" value="TreeGrafter"/>
</dbReference>
<evidence type="ECO:0000256" key="3">
    <source>
        <dbReference type="ARBA" id="ARBA00022475"/>
    </source>
</evidence>
<evidence type="ECO:0000256" key="2">
    <source>
        <dbReference type="ARBA" id="ARBA00022448"/>
    </source>
</evidence>
<feature type="transmembrane region" description="Helical" evidence="7">
    <location>
        <begin position="264"/>
        <end position="282"/>
    </location>
</feature>
<accession>A0A2W7ISL8</accession>
<dbReference type="InterPro" id="IPR000515">
    <property type="entry name" value="MetI-like"/>
</dbReference>
<dbReference type="AlphaFoldDB" id="A0A2W7ISL8"/>
<comment type="caution">
    <text evidence="9">The sequence shown here is derived from an EMBL/GenBank/DDBJ whole genome shotgun (WGS) entry which is preliminary data.</text>
</comment>
<keyword evidence="3" id="KW-1003">Cell membrane</keyword>
<comment type="subcellular location">
    <subcellularLocation>
        <location evidence="1 7">Cell membrane</location>
        <topology evidence="1 7">Multi-pass membrane protein</topology>
    </subcellularLocation>
</comment>
<evidence type="ECO:0000256" key="7">
    <source>
        <dbReference type="RuleBase" id="RU363032"/>
    </source>
</evidence>
<sequence length="337" mass="36187">MLLYILRRIALALPALFGLVVLTFILSRVVPGDPAATLAGDAATPAQIADIRARYGLDRPLLEQALVHVRQVVSGDLGNSLFSGRPVSLEIMQRLPATLELTFVALVFATILGVALGLVAALDHNGPIDHLVRIVSVGGLAIASFWLAIMLQLQFSMEWNILPLRGRIDVIYGMPHRVTGFLLIDTLLAGRPDMFLDALRHMVLPAITLALPGLATIARFTRSGVLEALQKDYVLYARAAGYGRFRLAAIYVLRNAITVTVTQIGLLFGALISGAVAIEAVFDWPGLGTYAVQAILSADYKALLAVTLVVGVVYAVVNVLVDVAQALIDPRVAQRAR</sequence>
<evidence type="ECO:0000256" key="4">
    <source>
        <dbReference type="ARBA" id="ARBA00022692"/>
    </source>
</evidence>
<evidence type="ECO:0000256" key="6">
    <source>
        <dbReference type="ARBA" id="ARBA00023136"/>
    </source>
</evidence>
<organism evidence="9 10">
    <name type="scientific">Humitalea rosea</name>
    <dbReference type="NCBI Taxonomy" id="990373"/>
    <lineage>
        <taxon>Bacteria</taxon>
        <taxon>Pseudomonadati</taxon>
        <taxon>Pseudomonadota</taxon>
        <taxon>Alphaproteobacteria</taxon>
        <taxon>Acetobacterales</taxon>
        <taxon>Roseomonadaceae</taxon>
        <taxon>Humitalea</taxon>
    </lineage>
</organism>
<dbReference type="InterPro" id="IPR035906">
    <property type="entry name" value="MetI-like_sf"/>
</dbReference>
<dbReference type="RefSeq" id="WP_111396143.1">
    <property type="nucleotide sequence ID" value="NZ_QKYU01000001.1"/>
</dbReference>
<feature type="transmembrane region" description="Helical" evidence="7">
    <location>
        <begin position="302"/>
        <end position="328"/>
    </location>
</feature>
<dbReference type="OrthoDB" id="7834831at2"/>
<dbReference type="PROSITE" id="PS50928">
    <property type="entry name" value="ABC_TM1"/>
    <property type="match status" value="1"/>
</dbReference>
<keyword evidence="5 7" id="KW-1133">Transmembrane helix</keyword>
<name>A0A2W7ISL8_9PROT</name>
<comment type="similarity">
    <text evidence="7">Belongs to the binding-protein-dependent transport system permease family.</text>
</comment>
<evidence type="ECO:0000313" key="10">
    <source>
        <dbReference type="Proteomes" id="UP000249688"/>
    </source>
</evidence>
<gene>
    <name evidence="9" type="ORF">C8P66_10159</name>
</gene>
<dbReference type="Pfam" id="PF19300">
    <property type="entry name" value="BPD_transp_1_N"/>
    <property type="match status" value="1"/>
</dbReference>
<keyword evidence="2 7" id="KW-0813">Transport</keyword>
<reference evidence="9 10" key="1">
    <citation type="submission" date="2018-06" db="EMBL/GenBank/DDBJ databases">
        <title>Genomic Encyclopedia of Archaeal and Bacterial Type Strains, Phase II (KMG-II): from individual species to whole genera.</title>
        <authorList>
            <person name="Goeker M."/>
        </authorList>
    </citation>
    <scope>NUCLEOTIDE SEQUENCE [LARGE SCALE GENOMIC DNA]</scope>
    <source>
        <strain evidence="9 10">DSM 24525</strain>
    </source>
</reference>